<dbReference type="InterPro" id="IPR000048">
    <property type="entry name" value="IQ_motif_EF-hand-BS"/>
</dbReference>
<reference evidence="13 14" key="1">
    <citation type="submission" date="2017-01" db="EMBL/GenBank/DDBJ databases">
        <authorList>
            <person name="Mah S.A."/>
            <person name="Swanson W.J."/>
            <person name="Moy G.W."/>
            <person name="Vacquier V.D."/>
        </authorList>
    </citation>
    <scope>NUCLEOTIDE SEQUENCE [LARGE SCALE GENOMIC DNA]</scope>
    <source>
        <strain evidence="13 14">GSMNP</strain>
    </source>
</reference>
<feature type="binding site" evidence="8">
    <location>
        <begin position="177"/>
        <end position="184"/>
    </location>
    <ligand>
        <name>ATP</name>
        <dbReference type="ChEBI" id="CHEBI:30616"/>
    </ligand>
</feature>
<accession>A0A1R1XUQ1</accession>
<feature type="compositionally biased region" description="Polar residues" evidence="10">
    <location>
        <begin position="1163"/>
        <end position="1208"/>
    </location>
</feature>
<feature type="region of interest" description="Disordered" evidence="10">
    <location>
        <begin position="1120"/>
        <end position="1242"/>
    </location>
</feature>
<proteinExistence type="inferred from homology"/>
<feature type="compositionally biased region" description="Polar residues" evidence="10">
    <location>
        <begin position="1224"/>
        <end position="1234"/>
    </location>
</feature>
<dbReference type="SMART" id="SM01132">
    <property type="entry name" value="DIL"/>
    <property type="match status" value="1"/>
</dbReference>
<evidence type="ECO:0000256" key="9">
    <source>
        <dbReference type="SAM" id="Coils"/>
    </source>
</evidence>
<dbReference type="Gene3D" id="1.20.120.720">
    <property type="entry name" value="Myosin VI head, motor domain, U50 subdomain"/>
    <property type="match status" value="1"/>
</dbReference>
<feature type="domain" description="Myosin motor" evidence="12">
    <location>
        <begin position="84"/>
        <end position="794"/>
    </location>
</feature>
<dbReference type="SMART" id="SM00015">
    <property type="entry name" value="IQ"/>
    <property type="match status" value="4"/>
</dbReference>
<keyword evidence="7 8" id="KW-0009">Actin-binding</keyword>
<evidence type="ECO:0000256" key="7">
    <source>
        <dbReference type="ARBA" id="ARBA00023203"/>
    </source>
</evidence>
<dbReference type="GO" id="GO:0005524">
    <property type="term" value="F:ATP binding"/>
    <property type="evidence" value="ECO:0007669"/>
    <property type="project" value="UniProtKB-UniRule"/>
</dbReference>
<feature type="coiled-coil region" evidence="9">
    <location>
        <begin position="960"/>
        <end position="1097"/>
    </location>
</feature>
<dbReference type="PROSITE" id="PS51456">
    <property type="entry name" value="MYOSIN_MOTOR"/>
    <property type="match status" value="1"/>
</dbReference>
<evidence type="ECO:0000256" key="5">
    <source>
        <dbReference type="ARBA" id="ARBA00023123"/>
    </source>
</evidence>
<dbReference type="CDD" id="cd01380">
    <property type="entry name" value="MYSc_Myo5"/>
    <property type="match status" value="1"/>
</dbReference>
<dbReference type="Gene3D" id="3.40.850.10">
    <property type="entry name" value="Kinesin motor domain"/>
    <property type="match status" value="1"/>
</dbReference>
<dbReference type="InterPro" id="IPR027417">
    <property type="entry name" value="P-loop_NTPase"/>
</dbReference>
<dbReference type="SMART" id="SM00242">
    <property type="entry name" value="MYSc"/>
    <property type="match status" value="1"/>
</dbReference>
<dbReference type="PROSITE" id="PS51126">
    <property type="entry name" value="DILUTE"/>
    <property type="match status" value="1"/>
</dbReference>
<dbReference type="Pfam" id="PF00063">
    <property type="entry name" value="Myosin_head"/>
    <property type="match status" value="1"/>
</dbReference>
<dbReference type="GO" id="GO:0051015">
    <property type="term" value="F:actin filament binding"/>
    <property type="evidence" value="ECO:0007669"/>
    <property type="project" value="TreeGrafter"/>
</dbReference>
<dbReference type="GO" id="GO:0005737">
    <property type="term" value="C:cytoplasm"/>
    <property type="evidence" value="ECO:0007669"/>
    <property type="project" value="TreeGrafter"/>
</dbReference>
<dbReference type="Gene3D" id="1.20.58.530">
    <property type="match status" value="1"/>
</dbReference>
<evidence type="ECO:0000259" key="12">
    <source>
        <dbReference type="PROSITE" id="PS51456"/>
    </source>
</evidence>
<dbReference type="InterPro" id="IPR036103">
    <property type="entry name" value="MYSc_Myo5"/>
</dbReference>
<dbReference type="GO" id="GO:0016459">
    <property type="term" value="C:myosin complex"/>
    <property type="evidence" value="ECO:0007669"/>
    <property type="project" value="UniProtKB-KW"/>
</dbReference>
<keyword evidence="3 8" id="KW-0067">ATP-binding</keyword>
<dbReference type="EMBL" id="LSSN01001770">
    <property type="protein sequence ID" value="OMJ18372.1"/>
    <property type="molecule type" value="Genomic_DNA"/>
</dbReference>
<dbReference type="Pfam" id="PF00612">
    <property type="entry name" value="IQ"/>
    <property type="match status" value="4"/>
</dbReference>
<protein>
    <submittedName>
        <fullName evidence="13">Myosin-2</fullName>
    </submittedName>
</protein>
<dbReference type="GO" id="GO:0007015">
    <property type="term" value="P:actin filament organization"/>
    <property type="evidence" value="ECO:0007669"/>
    <property type="project" value="TreeGrafter"/>
</dbReference>
<dbReference type="GO" id="GO:0016020">
    <property type="term" value="C:membrane"/>
    <property type="evidence" value="ECO:0007669"/>
    <property type="project" value="TreeGrafter"/>
</dbReference>
<gene>
    <name evidence="13" type="ORF">AYI70_g5389</name>
</gene>
<evidence type="ECO:0000313" key="13">
    <source>
        <dbReference type="EMBL" id="OMJ18372.1"/>
    </source>
</evidence>
<keyword evidence="6 8" id="KW-0505">Motor protein</keyword>
<dbReference type="STRING" id="133412.A0A1R1XUQ1"/>
<feature type="region of interest" description="Actin-binding" evidence="8">
    <location>
        <begin position="674"/>
        <end position="696"/>
    </location>
</feature>
<evidence type="ECO:0000256" key="10">
    <source>
        <dbReference type="SAM" id="MobiDB-lite"/>
    </source>
</evidence>
<evidence type="ECO:0000256" key="8">
    <source>
        <dbReference type="PROSITE-ProRule" id="PRU00782"/>
    </source>
</evidence>
<keyword evidence="4 9" id="KW-0175">Coiled coil</keyword>
<dbReference type="SUPFAM" id="SSF57997">
    <property type="entry name" value="Tropomyosin"/>
    <property type="match status" value="1"/>
</dbReference>
<dbReference type="PANTHER" id="PTHR13140:SF706">
    <property type="entry name" value="DILUTE CLASS UNCONVENTIONAL MYOSIN, ISOFORM C"/>
    <property type="match status" value="1"/>
</dbReference>
<dbReference type="PRINTS" id="PR00193">
    <property type="entry name" value="MYOSINHEAVY"/>
</dbReference>
<dbReference type="InterPro" id="IPR001609">
    <property type="entry name" value="Myosin_head_motor_dom-like"/>
</dbReference>
<keyword evidence="5 8" id="KW-0518">Myosin</keyword>
<dbReference type="SUPFAM" id="SSF52540">
    <property type="entry name" value="P-loop containing nucleoside triphosphate hydrolases"/>
    <property type="match status" value="1"/>
</dbReference>
<feature type="domain" description="Dilute" evidence="11">
    <location>
        <begin position="1372"/>
        <end position="1623"/>
    </location>
</feature>
<dbReference type="FunFam" id="1.10.10.820:FF:000001">
    <property type="entry name" value="Myosin heavy chain"/>
    <property type="match status" value="1"/>
</dbReference>
<dbReference type="Proteomes" id="UP000187283">
    <property type="component" value="Unassembled WGS sequence"/>
</dbReference>
<dbReference type="InterPro" id="IPR036961">
    <property type="entry name" value="Kinesin_motor_dom_sf"/>
</dbReference>
<dbReference type="Gene3D" id="1.20.5.190">
    <property type="match status" value="2"/>
</dbReference>
<dbReference type="Gene3D" id="1.10.10.820">
    <property type="match status" value="1"/>
</dbReference>
<evidence type="ECO:0000256" key="6">
    <source>
        <dbReference type="ARBA" id="ARBA00023175"/>
    </source>
</evidence>
<comment type="similarity">
    <text evidence="1 8">Belongs to the TRAFAC class myosin-kinesin ATPase superfamily. Myosin family.</text>
</comment>
<dbReference type="InterPro" id="IPR002710">
    <property type="entry name" value="Dilute_dom"/>
</dbReference>
<dbReference type="Pfam" id="PF01843">
    <property type="entry name" value="DIL"/>
    <property type="match status" value="1"/>
</dbReference>
<keyword evidence="2 8" id="KW-0547">Nucleotide-binding</keyword>
<evidence type="ECO:0000256" key="4">
    <source>
        <dbReference type="ARBA" id="ARBA00023054"/>
    </source>
</evidence>
<evidence type="ECO:0000259" key="11">
    <source>
        <dbReference type="PROSITE" id="PS51126"/>
    </source>
</evidence>
<dbReference type="Gene3D" id="6.20.240.20">
    <property type="match status" value="1"/>
</dbReference>
<comment type="caution">
    <text evidence="13">The sequence shown here is derived from an EMBL/GenBank/DDBJ whole genome shotgun (WGS) entry which is preliminary data.</text>
</comment>
<evidence type="ECO:0000256" key="3">
    <source>
        <dbReference type="ARBA" id="ARBA00022840"/>
    </source>
</evidence>
<dbReference type="PROSITE" id="PS50096">
    <property type="entry name" value="IQ"/>
    <property type="match status" value="4"/>
</dbReference>
<dbReference type="OrthoDB" id="6108017at2759"/>
<evidence type="ECO:0000256" key="2">
    <source>
        <dbReference type="ARBA" id="ARBA00022741"/>
    </source>
</evidence>
<evidence type="ECO:0000313" key="14">
    <source>
        <dbReference type="Proteomes" id="UP000187283"/>
    </source>
</evidence>
<keyword evidence="14" id="KW-1185">Reference proteome</keyword>
<name>A0A1R1XUQ1_9FUNG</name>
<dbReference type="PANTHER" id="PTHR13140">
    <property type="entry name" value="MYOSIN"/>
    <property type="match status" value="1"/>
</dbReference>
<dbReference type="GO" id="GO:0000146">
    <property type="term" value="F:microfilament motor activity"/>
    <property type="evidence" value="ECO:0007669"/>
    <property type="project" value="TreeGrafter"/>
</dbReference>
<evidence type="ECO:0000256" key="1">
    <source>
        <dbReference type="ARBA" id="ARBA00008314"/>
    </source>
</evidence>
<sequence>MTQEIDLEILKSYSKGTNVYFPDDEVAWIQAVIESENIDSEARSFTLTCKAVSGRTIDFTTSFDEILKSKNDVLPPLCNPPILEGIDDLTSLSHLHEPAVLHNLKIRYSMRNIYTYSGIVLVAMNPFSRVQLYSQDILEAYAGRMRGEMEPHLFAIAEDAYQGMIRDLKNQTIIVSGESGAGKTVSAKYIIRYFASAHEDSRDSSTNPQGVISQVEEMILATNPVLESFGNAKTTRNDNSSRFGKYLEIEFNKKRHICGANIKTYLLERSRLVYQPPNERNYHIFYQLIAATPQDKREILGISKNWNDFYYTNQGGANSGTIVGVDDAKEFQSTCDALQVIGVEPEKQWDIFKILAGLLHIGEINFKEVGRGGASIPATNTSLDKVSELLGLKRSEVEKCLIKKVITMRSEKIVSNLNQAQALVVRDSMAKYIYSHLFDWIVSITNVSLKVDSSEVDRFIGVLDIYGFEHFETNSFEQFCINYANEKLQQHFNRLVFKLEQEEYQREQLTNWTFIEFNDNQNCIELIEGKLGIMDILDEESRLQQGSDQSTLEKLYSKFADKKNSTKQKQEAEKSNIKSSPQDYFIKPRFMRPEFTVCHYAHDVTYSIDGFVEKNRDTVSEELQNSLKASSFSLLSEILTFQDQAEQPASQAKPRKMESGLKKPTLGTVFKQSLIQLMKTIEDTNTHYIRCIKPNETKASWEFDPTMVLSQLRACGVLETIRISCAGYPSRLIKNDFLARYNILYPKVRDEKSVDSASLVLMESLLKDESKYQIGLTKVFFRAGVLAQLERMRNDLLNNSATTIQKNVRRYFERKRYVDLRNSVLLVQSAARSIMSKRFVKKLTEDRAVFRIQSLCRRYLARSIVKKRYDAIIKIISISRVYLARKKYAELRRVNAATKLQALARGYLSRKVSSRKLYLIVRMQSAIKAKRARIQLSNLKRDAKSAEHFKEVSYKLEGKLVDLTRKLQFQEQENAKLTKKSTQLDSEIAKWKSKHEDISNKLKSAQKEADDEYNSKLSSMQEKLKDVEDKLASTIDEKNLLSTKLKKTGDELESIQEEMITYKSKLEELEKSSKVERESLEAELSDAKLRLAEVEAEFGNSRALEDDGLSSGNRLRRSTILVPPSLKRGEQRKWEATTNYTSTGYDQPDQFDPSSMPFKNMPSMPSLNSRSKPSLPVVSNSRLYNQNPANNQGDANQVPGSPRSNFPSQRRPISVDEGIDSMRGANSTNSTLIAQQDGRDKSAMDQLRNELKRATINGSEIQNYAKALNRFNENENVYDDTELVLDNEEEVQALLENDDGLFSEILNELISNLEVPIPNLDAEYSPPELLFPAHLIGLCIIKMFQFNLSKRIDKLLVSCIALIQKKTMTFESDFSASFWLSNVFELLSIVKTSMTERQSVGSEYAESERAMTEGMQFLESLLSDIYFGWAKNLQRRFIKLIIPGVVESEALPGFTANDSSFFNRIIGTVNKESVVKIEHVLNFFNNVWKIMEFYYVDVAIMNQVLSELLCTIGVTAFNNIIMRRNFCSWKRGMQIQYNLTRIEEWCKSHNVSDNTGNLDRLLQLVKLLQLQKSTDQDIEIMFDVCDLLNPAQIKKILSIYAVSDYESPILGPLMPEVNRRAQKTEKTDKILLDTNDMNDQVLYLTARKVSVIETLIPPDLRLVRLRALVESQTEGLYYADDEDIDLDADIDLDTDPEYDHSDFQGYSTAN</sequence>
<organism evidence="13 14">
    <name type="scientific">Smittium culicis</name>
    <dbReference type="NCBI Taxonomy" id="133412"/>
    <lineage>
        <taxon>Eukaryota</taxon>
        <taxon>Fungi</taxon>
        <taxon>Fungi incertae sedis</taxon>
        <taxon>Zoopagomycota</taxon>
        <taxon>Kickxellomycotina</taxon>
        <taxon>Harpellomycetes</taxon>
        <taxon>Harpellales</taxon>
        <taxon>Legeriomycetaceae</taxon>
        <taxon>Smittium</taxon>
    </lineage>
</organism>
<feature type="compositionally biased region" description="Polar residues" evidence="10">
    <location>
        <begin position="1136"/>
        <end position="1145"/>
    </location>
</feature>